<reference evidence="1 2" key="1">
    <citation type="submission" date="2019-06" db="EMBL/GenBank/DDBJ databases">
        <title>WGS assembly of Gossypium darwinii.</title>
        <authorList>
            <person name="Chen Z.J."/>
            <person name="Sreedasyam A."/>
            <person name="Ando A."/>
            <person name="Song Q."/>
            <person name="De L."/>
            <person name="Hulse-Kemp A."/>
            <person name="Ding M."/>
            <person name="Ye W."/>
            <person name="Kirkbride R."/>
            <person name="Jenkins J."/>
            <person name="Plott C."/>
            <person name="Lovell J."/>
            <person name="Lin Y.-M."/>
            <person name="Vaughn R."/>
            <person name="Liu B."/>
            <person name="Li W."/>
            <person name="Simpson S."/>
            <person name="Scheffler B."/>
            <person name="Saski C."/>
            <person name="Grover C."/>
            <person name="Hu G."/>
            <person name="Conover J."/>
            <person name="Carlson J."/>
            <person name="Shu S."/>
            <person name="Boston L."/>
            <person name="Williams M."/>
            <person name="Peterson D."/>
            <person name="Mcgee K."/>
            <person name="Jones D."/>
            <person name="Wendel J."/>
            <person name="Stelly D."/>
            <person name="Grimwood J."/>
            <person name="Schmutz J."/>
        </authorList>
    </citation>
    <scope>NUCLEOTIDE SEQUENCE [LARGE SCALE GENOMIC DNA]</scope>
    <source>
        <strain evidence="1">1808015.09</strain>
    </source>
</reference>
<organism evidence="1 2">
    <name type="scientific">Gossypium darwinii</name>
    <name type="common">Darwin's cotton</name>
    <name type="synonym">Gossypium barbadense var. darwinii</name>
    <dbReference type="NCBI Taxonomy" id="34276"/>
    <lineage>
        <taxon>Eukaryota</taxon>
        <taxon>Viridiplantae</taxon>
        <taxon>Streptophyta</taxon>
        <taxon>Embryophyta</taxon>
        <taxon>Tracheophyta</taxon>
        <taxon>Spermatophyta</taxon>
        <taxon>Magnoliopsida</taxon>
        <taxon>eudicotyledons</taxon>
        <taxon>Gunneridae</taxon>
        <taxon>Pentapetalae</taxon>
        <taxon>rosids</taxon>
        <taxon>malvids</taxon>
        <taxon>Malvales</taxon>
        <taxon>Malvaceae</taxon>
        <taxon>Malvoideae</taxon>
        <taxon>Gossypium</taxon>
    </lineage>
</organism>
<keyword evidence="2" id="KW-1185">Reference proteome</keyword>
<accession>A0A5D2CGZ5</accession>
<dbReference type="PANTHER" id="PTHR36615">
    <property type="entry name" value="PROTEIN, PUTATIVE-RELATED"/>
    <property type="match status" value="1"/>
</dbReference>
<dbReference type="PANTHER" id="PTHR36615:SF7">
    <property type="entry name" value="PROTEIN, PUTATIVE-RELATED"/>
    <property type="match status" value="1"/>
</dbReference>
<proteinExistence type="predicted"/>
<dbReference type="Proteomes" id="UP000323506">
    <property type="component" value="Chromosome D05"/>
</dbReference>
<name>A0A5D2CGZ5_GOSDA</name>
<evidence type="ECO:0000313" key="1">
    <source>
        <dbReference type="EMBL" id="TYG68811.1"/>
    </source>
</evidence>
<dbReference type="EMBL" id="CM017705">
    <property type="protein sequence ID" value="TYG68811.1"/>
    <property type="molecule type" value="Genomic_DNA"/>
</dbReference>
<protein>
    <submittedName>
        <fullName evidence="1">Uncharacterized protein</fullName>
    </submittedName>
</protein>
<sequence>MVGTRRATINGEIHSQRIVGRRLPKRGQVKIAIVLRLAHSFASSIFSRSSSRCASFSR</sequence>
<gene>
    <name evidence="1" type="ORF">ES288_D05G182300v1</name>
</gene>
<evidence type="ECO:0000313" key="2">
    <source>
        <dbReference type="Proteomes" id="UP000323506"/>
    </source>
</evidence>
<dbReference type="AlphaFoldDB" id="A0A5D2CGZ5"/>